<reference evidence="2 3" key="1">
    <citation type="submission" date="2018-03" db="EMBL/GenBank/DDBJ databases">
        <title>The ancient ancestry and fast evolution of plastids.</title>
        <authorList>
            <person name="Moore K.R."/>
            <person name="Magnabosco C."/>
            <person name="Momper L."/>
            <person name="Gold D.A."/>
            <person name="Bosak T."/>
            <person name="Fournier G.P."/>
        </authorList>
    </citation>
    <scope>NUCLEOTIDE SEQUENCE [LARGE SCALE GENOMIC DNA]</scope>
    <source>
        <strain evidence="2 3">CCALA 016</strain>
    </source>
</reference>
<protein>
    <recommendedName>
        <fullName evidence="4">DUF1574 domain-containing protein</fullName>
    </recommendedName>
</protein>
<organism evidence="2 3">
    <name type="scientific">Aphanothece hegewaldii CCALA 016</name>
    <dbReference type="NCBI Taxonomy" id="2107694"/>
    <lineage>
        <taxon>Bacteria</taxon>
        <taxon>Bacillati</taxon>
        <taxon>Cyanobacteriota</taxon>
        <taxon>Cyanophyceae</taxon>
        <taxon>Oscillatoriophycideae</taxon>
        <taxon>Chroococcales</taxon>
        <taxon>Aphanothecaceae</taxon>
        <taxon>Aphanothece</taxon>
    </lineage>
</organism>
<sequence length="404" mass="46910">MFYKTSVSQKNQINTRKKDSYTKFNMLFFTITFIPLIATGVFNMIIDPYGITKTPTFVGLNLLKPAQDNQTRLFKSAEIISIKPKRLILGSSTVILGIAPKNTELINNKEKDFYNLGLTGSYISEVHDYLKHALLNQPKVEEIILGLDFFMFNKTKKEINFDRQDFLNQTQIPLSEKLAIDLSLNTLEKSIDTIEDNLRTRQTKPYYSLGMRNNINLEQLNKTSNTSLLFKHQIQNYLTNYYKNYQLSQTDLQKLKDIVTICQKNNITLTVFISPLHASQMEAIKQAGLWTLFEQWKQEIAQITPVWDFSSYNSITEEPIQNKMKYFHDSVHYSKETGDLILSRIFSNSSNNVPSNFGKKLLANQNYQEYFKTIRENGNQWARINPKIVKAIQDIRKNIQSTNQ</sequence>
<evidence type="ECO:0000313" key="2">
    <source>
        <dbReference type="EMBL" id="PSF37690.1"/>
    </source>
</evidence>
<dbReference type="Proteomes" id="UP000239001">
    <property type="component" value="Unassembled WGS sequence"/>
</dbReference>
<proteinExistence type="predicted"/>
<keyword evidence="3" id="KW-1185">Reference proteome</keyword>
<dbReference type="InterPro" id="IPR011468">
    <property type="entry name" value="DUF1574"/>
</dbReference>
<evidence type="ECO:0000313" key="3">
    <source>
        <dbReference type="Proteomes" id="UP000239001"/>
    </source>
</evidence>
<keyword evidence="1" id="KW-0812">Transmembrane</keyword>
<keyword evidence="1" id="KW-1133">Transmembrane helix</keyword>
<dbReference type="AlphaFoldDB" id="A0A2T1LZ55"/>
<dbReference type="EMBL" id="PXOH01000007">
    <property type="protein sequence ID" value="PSF37690.1"/>
    <property type="molecule type" value="Genomic_DNA"/>
</dbReference>
<feature type="transmembrane region" description="Helical" evidence="1">
    <location>
        <begin position="26"/>
        <end position="46"/>
    </location>
</feature>
<name>A0A2T1LZ55_9CHRO</name>
<evidence type="ECO:0000256" key="1">
    <source>
        <dbReference type="SAM" id="Phobius"/>
    </source>
</evidence>
<dbReference type="RefSeq" id="WP_106456555.1">
    <property type="nucleotide sequence ID" value="NZ_PXOH01000007.1"/>
</dbReference>
<keyword evidence="1" id="KW-0472">Membrane</keyword>
<gene>
    <name evidence="2" type="ORF">C7H19_09045</name>
</gene>
<accession>A0A2T1LZ55</accession>
<evidence type="ECO:0008006" key="4">
    <source>
        <dbReference type="Google" id="ProtNLM"/>
    </source>
</evidence>
<dbReference type="Pfam" id="PF07611">
    <property type="entry name" value="DUF1574"/>
    <property type="match status" value="1"/>
</dbReference>
<reference evidence="2 3" key="2">
    <citation type="submission" date="2018-03" db="EMBL/GenBank/DDBJ databases">
        <authorList>
            <person name="Keele B.F."/>
        </authorList>
    </citation>
    <scope>NUCLEOTIDE SEQUENCE [LARGE SCALE GENOMIC DNA]</scope>
    <source>
        <strain evidence="2 3">CCALA 016</strain>
    </source>
</reference>
<dbReference type="OrthoDB" id="5349052at2"/>
<comment type="caution">
    <text evidence="2">The sequence shown here is derived from an EMBL/GenBank/DDBJ whole genome shotgun (WGS) entry which is preliminary data.</text>
</comment>